<dbReference type="Pfam" id="PF01127">
    <property type="entry name" value="Sdh_cyt"/>
    <property type="match status" value="1"/>
</dbReference>
<dbReference type="PANTHER" id="PTHR41910:SF1">
    <property type="entry name" value="SUCCINATE DEHYDROGENASE HYDROPHOBIC MEMBRANE ANCHOR SUBUNIT"/>
    <property type="match status" value="1"/>
</dbReference>
<protein>
    <recommendedName>
        <fullName evidence="4">Succinate dehydrogenase cytochrome b556 subunit</fullName>
    </recommendedName>
</protein>
<dbReference type="EMBL" id="CP048788">
    <property type="protein sequence ID" value="QJF51781.1"/>
    <property type="molecule type" value="Genomic_DNA"/>
</dbReference>
<dbReference type="SUPFAM" id="SSF81343">
    <property type="entry name" value="Fumarate reductase respiratory complex transmembrane subunits"/>
    <property type="match status" value="1"/>
</dbReference>
<dbReference type="InterPro" id="IPR039023">
    <property type="entry name" value="SdhC_prok"/>
</dbReference>
<dbReference type="GO" id="GO:0016020">
    <property type="term" value="C:membrane"/>
    <property type="evidence" value="ECO:0007669"/>
    <property type="project" value="UniProtKB-SubCell"/>
</dbReference>
<evidence type="ECO:0000256" key="7">
    <source>
        <dbReference type="ARBA" id="ARBA00022723"/>
    </source>
</evidence>
<evidence type="ECO:0000256" key="10">
    <source>
        <dbReference type="ARBA" id="ARBA00023136"/>
    </source>
</evidence>
<proteinExistence type="inferred from homology"/>
<dbReference type="AlphaFoldDB" id="A0A858SWD3"/>
<feature type="transmembrane region" description="Helical" evidence="13">
    <location>
        <begin position="92"/>
        <end position="112"/>
    </location>
</feature>
<comment type="cofactor">
    <cofactor evidence="12">
        <name>heme</name>
        <dbReference type="ChEBI" id="CHEBI:30413"/>
    </cofactor>
    <text evidence="12">The heme is bound between the two transmembrane subunits.</text>
</comment>
<comment type="function">
    <text evidence="1">Membrane-anchoring subunit of succinate dehydrogenase (SDH).</text>
</comment>
<evidence type="ECO:0000256" key="5">
    <source>
        <dbReference type="ARBA" id="ARBA00022617"/>
    </source>
</evidence>
<evidence type="ECO:0000256" key="6">
    <source>
        <dbReference type="ARBA" id="ARBA00022692"/>
    </source>
</evidence>
<accession>A0A858SWD3</accession>
<keyword evidence="6 13" id="KW-0812">Transmembrane</keyword>
<dbReference type="InterPro" id="IPR014314">
    <property type="entry name" value="Succ_DH_cytb556"/>
</dbReference>
<dbReference type="KEGG" id="rpon:G3256_11710"/>
<feature type="binding site" description="axial binding residue" evidence="12">
    <location>
        <position position="71"/>
    </location>
    <ligand>
        <name>heme</name>
        <dbReference type="ChEBI" id="CHEBI:30413"/>
        <note>ligand shared with second transmembrane subunit</note>
    </ligand>
    <ligandPart>
        <name>Fe</name>
        <dbReference type="ChEBI" id="CHEBI:18248"/>
    </ligandPart>
</feature>
<dbReference type="GO" id="GO:0006099">
    <property type="term" value="P:tricarboxylic acid cycle"/>
    <property type="evidence" value="ECO:0007669"/>
    <property type="project" value="InterPro"/>
</dbReference>
<feature type="transmembrane region" description="Helical" evidence="13">
    <location>
        <begin position="12"/>
        <end position="39"/>
    </location>
</feature>
<sequence length="113" mass="12329">MMRPARAHPLWLAFVLHRVSGVALALFLPLHFYVLSLALTAPERLDGFLTFAEQPLVKVAEFGLVFLLAVHTAGGLRLMAMEWLPWSAPQKSLAAGAVGFAVLLSGTFFLQVI</sequence>
<evidence type="ECO:0000256" key="12">
    <source>
        <dbReference type="PIRSR" id="PIRSR000178-1"/>
    </source>
</evidence>
<dbReference type="GO" id="GO:0046872">
    <property type="term" value="F:metal ion binding"/>
    <property type="evidence" value="ECO:0007669"/>
    <property type="project" value="UniProtKB-KW"/>
</dbReference>
<evidence type="ECO:0000256" key="9">
    <source>
        <dbReference type="ARBA" id="ARBA00023004"/>
    </source>
</evidence>
<feature type="transmembrane region" description="Helical" evidence="13">
    <location>
        <begin position="59"/>
        <end position="80"/>
    </location>
</feature>
<keyword evidence="8 13" id="KW-1133">Transmembrane helix</keyword>
<dbReference type="PIRSF" id="PIRSF000178">
    <property type="entry name" value="SDH_cyt_b560"/>
    <property type="match status" value="1"/>
</dbReference>
<dbReference type="InterPro" id="IPR000701">
    <property type="entry name" value="SuccDH_FuR_B_TM-su"/>
</dbReference>
<comment type="similarity">
    <text evidence="3">Belongs to the cytochrome b560 family.</text>
</comment>
<dbReference type="PANTHER" id="PTHR41910">
    <property type="entry name" value="SUCCINATE DEHYDROGENASE 2 MEMBRANE SUBUNIT SDHC"/>
    <property type="match status" value="1"/>
</dbReference>
<evidence type="ECO:0000256" key="1">
    <source>
        <dbReference type="ARBA" id="ARBA00004050"/>
    </source>
</evidence>
<comment type="subunit">
    <text evidence="11">Part of an enzyme complex containing four subunits: a flavoprotein, an iron-sulfur protein, plus two membrane-anchoring proteins, SdhC and SdhD. The complex can form homotrimers.</text>
</comment>
<evidence type="ECO:0000256" key="3">
    <source>
        <dbReference type="ARBA" id="ARBA00007244"/>
    </source>
</evidence>
<reference evidence="14 15" key="1">
    <citation type="submission" date="2020-02" db="EMBL/GenBank/DDBJ databases">
        <title>Genome sequence of Roseobacter ponti.</title>
        <authorList>
            <person name="Hollensteiner J."/>
            <person name="Schneider D."/>
            <person name="Poehlein A."/>
            <person name="Daniel R."/>
        </authorList>
    </citation>
    <scope>NUCLEOTIDE SEQUENCE [LARGE SCALE GENOMIC DNA]</scope>
    <source>
        <strain evidence="14 15">DSM 106830</strain>
    </source>
</reference>
<keyword evidence="7 12" id="KW-0479">Metal-binding</keyword>
<dbReference type="Proteomes" id="UP000503308">
    <property type="component" value="Chromosome"/>
</dbReference>
<evidence type="ECO:0000313" key="14">
    <source>
        <dbReference type="EMBL" id="QJF51781.1"/>
    </source>
</evidence>
<dbReference type="NCBIfam" id="TIGR02970">
    <property type="entry name" value="succ_dehyd_cytB"/>
    <property type="match status" value="1"/>
</dbReference>
<dbReference type="GO" id="GO:0009055">
    <property type="term" value="F:electron transfer activity"/>
    <property type="evidence" value="ECO:0007669"/>
    <property type="project" value="InterPro"/>
</dbReference>
<keyword evidence="5 12" id="KW-0349">Heme</keyword>
<gene>
    <name evidence="14" type="primary">sdhC</name>
    <name evidence="14" type="ORF">G3256_11710</name>
</gene>
<evidence type="ECO:0000256" key="8">
    <source>
        <dbReference type="ARBA" id="ARBA00022989"/>
    </source>
</evidence>
<dbReference type="Gene3D" id="1.20.1300.10">
    <property type="entry name" value="Fumarate reductase/succinate dehydrogenase, transmembrane subunit"/>
    <property type="match status" value="1"/>
</dbReference>
<keyword evidence="10 13" id="KW-0472">Membrane</keyword>
<keyword evidence="9 12" id="KW-0408">Iron</keyword>
<dbReference type="InterPro" id="IPR034804">
    <property type="entry name" value="SQR/QFR_C/D"/>
</dbReference>
<comment type="subcellular location">
    <subcellularLocation>
        <location evidence="2">Membrane</location>
    </subcellularLocation>
</comment>
<evidence type="ECO:0000256" key="13">
    <source>
        <dbReference type="SAM" id="Phobius"/>
    </source>
</evidence>
<keyword evidence="15" id="KW-1185">Reference proteome</keyword>
<evidence type="ECO:0000256" key="2">
    <source>
        <dbReference type="ARBA" id="ARBA00004370"/>
    </source>
</evidence>
<evidence type="ECO:0000313" key="15">
    <source>
        <dbReference type="Proteomes" id="UP000503308"/>
    </source>
</evidence>
<name>A0A858SWD3_9RHOB</name>
<evidence type="ECO:0000256" key="11">
    <source>
        <dbReference type="ARBA" id="ARBA00025912"/>
    </source>
</evidence>
<evidence type="ECO:0000256" key="4">
    <source>
        <dbReference type="ARBA" id="ARBA00020076"/>
    </source>
</evidence>
<organism evidence="14 15">
    <name type="scientific">Roseobacter ponti</name>
    <dbReference type="NCBI Taxonomy" id="1891787"/>
    <lineage>
        <taxon>Bacteria</taxon>
        <taxon>Pseudomonadati</taxon>
        <taxon>Pseudomonadota</taxon>
        <taxon>Alphaproteobacteria</taxon>
        <taxon>Rhodobacterales</taxon>
        <taxon>Roseobacteraceae</taxon>
        <taxon>Roseobacter</taxon>
    </lineage>
</organism>